<accession>A0A1A9Z382</accession>
<reference evidence="1" key="2">
    <citation type="submission" date="2020-05" db="UniProtKB">
        <authorList>
            <consortium name="EnsemblMetazoa"/>
        </authorList>
    </citation>
    <scope>IDENTIFICATION</scope>
    <source>
        <strain evidence="1">IAEA</strain>
    </source>
</reference>
<protein>
    <submittedName>
        <fullName evidence="1">Uncharacterized protein</fullName>
    </submittedName>
</protein>
<dbReference type="EnsemblMetazoa" id="GPAI002482-RA">
    <property type="protein sequence ID" value="GPAI002482-PA"/>
    <property type="gene ID" value="GPAI002482"/>
</dbReference>
<dbReference type="VEuPathDB" id="VectorBase:GPAI002482"/>
<organism evidence="1 2">
    <name type="scientific">Glossina pallidipes</name>
    <name type="common">Tsetse fly</name>
    <dbReference type="NCBI Taxonomy" id="7398"/>
    <lineage>
        <taxon>Eukaryota</taxon>
        <taxon>Metazoa</taxon>
        <taxon>Ecdysozoa</taxon>
        <taxon>Arthropoda</taxon>
        <taxon>Hexapoda</taxon>
        <taxon>Insecta</taxon>
        <taxon>Pterygota</taxon>
        <taxon>Neoptera</taxon>
        <taxon>Endopterygota</taxon>
        <taxon>Diptera</taxon>
        <taxon>Brachycera</taxon>
        <taxon>Muscomorpha</taxon>
        <taxon>Hippoboscoidea</taxon>
        <taxon>Glossinidae</taxon>
        <taxon>Glossina</taxon>
    </lineage>
</organism>
<dbReference type="Proteomes" id="UP000092445">
    <property type="component" value="Unassembled WGS sequence"/>
</dbReference>
<evidence type="ECO:0000313" key="2">
    <source>
        <dbReference type="Proteomes" id="UP000092445"/>
    </source>
</evidence>
<proteinExistence type="predicted"/>
<sequence length="169" mass="19540">MNSKQPQKNLKTLKMQNTKTIIKISNFRKVRNKHKLNGIMNGHNSNNRNINSRCTYNKFMEATTFETASRRSFNFVVMFHLCERIASATSRFENRESTDFGITVPIRTELVNSWIDLRKKIIIYVAFPNSSRAMKLLSYEDVNLVGNAMKHKFYSNLFSQSSSAIITAT</sequence>
<reference evidence="2" key="1">
    <citation type="submission" date="2014-03" db="EMBL/GenBank/DDBJ databases">
        <authorList>
            <person name="Aksoy S."/>
            <person name="Warren W."/>
            <person name="Wilson R.K."/>
        </authorList>
    </citation>
    <scope>NUCLEOTIDE SEQUENCE [LARGE SCALE GENOMIC DNA]</scope>
    <source>
        <strain evidence="2">IAEA</strain>
    </source>
</reference>
<keyword evidence="2" id="KW-1185">Reference proteome</keyword>
<dbReference type="AlphaFoldDB" id="A0A1A9Z382"/>
<evidence type="ECO:0000313" key="1">
    <source>
        <dbReference type="EnsemblMetazoa" id="GPAI002482-PA"/>
    </source>
</evidence>
<name>A0A1A9Z382_GLOPL</name>